<reference evidence="2" key="1">
    <citation type="journal article" date="2023" name="Mol. Phylogenet. Evol.">
        <title>Genome-scale phylogeny and comparative genomics of the fungal order Sordariales.</title>
        <authorList>
            <person name="Hensen N."/>
            <person name="Bonometti L."/>
            <person name="Westerberg I."/>
            <person name="Brannstrom I.O."/>
            <person name="Guillou S."/>
            <person name="Cros-Aarteil S."/>
            <person name="Calhoun S."/>
            <person name="Haridas S."/>
            <person name="Kuo A."/>
            <person name="Mondo S."/>
            <person name="Pangilinan J."/>
            <person name="Riley R."/>
            <person name="LaButti K."/>
            <person name="Andreopoulos B."/>
            <person name="Lipzen A."/>
            <person name="Chen C."/>
            <person name="Yan M."/>
            <person name="Daum C."/>
            <person name="Ng V."/>
            <person name="Clum A."/>
            <person name="Steindorff A."/>
            <person name="Ohm R.A."/>
            <person name="Martin F."/>
            <person name="Silar P."/>
            <person name="Natvig D.O."/>
            <person name="Lalanne C."/>
            <person name="Gautier V."/>
            <person name="Ament-Velasquez S.L."/>
            <person name="Kruys A."/>
            <person name="Hutchinson M.I."/>
            <person name="Powell A.J."/>
            <person name="Barry K."/>
            <person name="Miller A.N."/>
            <person name="Grigoriev I.V."/>
            <person name="Debuchy R."/>
            <person name="Gladieux P."/>
            <person name="Hiltunen Thoren M."/>
            <person name="Johannesson H."/>
        </authorList>
    </citation>
    <scope>NUCLEOTIDE SEQUENCE</scope>
    <source>
        <strain evidence="2">CBS 955.72</strain>
    </source>
</reference>
<dbReference type="Proteomes" id="UP001275084">
    <property type="component" value="Unassembled WGS sequence"/>
</dbReference>
<sequence>MVSLREIIPSAPALEAPAAPLRVVENATAVAGEPWRLDLTSQYCSGTPENSLKCYVSVTAIFAIILGASLFAGGVYIITTAIRERRKERRAARENARGGDAV</sequence>
<keyword evidence="1" id="KW-1133">Transmembrane helix</keyword>
<organism evidence="2 3">
    <name type="scientific">Lasiosphaeria hispida</name>
    <dbReference type="NCBI Taxonomy" id="260671"/>
    <lineage>
        <taxon>Eukaryota</taxon>
        <taxon>Fungi</taxon>
        <taxon>Dikarya</taxon>
        <taxon>Ascomycota</taxon>
        <taxon>Pezizomycotina</taxon>
        <taxon>Sordariomycetes</taxon>
        <taxon>Sordariomycetidae</taxon>
        <taxon>Sordariales</taxon>
        <taxon>Lasiosphaeriaceae</taxon>
        <taxon>Lasiosphaeria</taxon>
    </lineage>
</organism>
<dbReference type="AlphaFoldDB" id="A0AAJ0HA54"/>
<name>A0AAJ0HA54_9PEZI</name>
<protein>
    <submittedName>
        <fullName evidence="2">Uncharacterized protein</fullName>
    </submittedName>
</protein>
<accession>A0AAJ0HA54</accession>
<keyword evidence="1" id="KW-0812">Transmembrane</keyword>
<evidence type="ECO:0000313" key="3">
    <source>
        <dbReference type="Proteomes" id="UP001275084"/>
    </source>
</evidence>
<proteinExistence type="predicted"/>
<keyword evidence="3" id="KW-1185">Reference proteome</keyword>
<reference evidence="2" key="2">
    <citation type="submission" date="2023-06" db="EMBL/GenBank/DDBJ databases">
        <authorList>
            <consortium name="Lawrence Berkeley National Laboratory"/>
            <person name="Haridas S."/>
            <person name="Hensen N."/>
            <person name="Bonometti L."/>
            <person name="Westerberg I."/>
            <person name="Brannstrom I.O."/>
            <person name="Guillou S."/>
            <person name="Cros-Aarteil S."/>
            <person name="Calhoun S."/>
            <person name="Kuo A."/>
            <person name="Mondo S."/>
            <person name="Pangilinan J."/>
            <person name="Riley R."/>
            <person name="Labutti K."/>
            <person name="Andreopoulos B."/>
            <person name="Lipzen A."/>
            <person name="Chen C."/>
            <person name="Yanf M."/>
            <person name="Daum C."/>
            <person name="Ng V."/>
            <person name="Clum A."/>
            <person name="Steindorff A."/>
            <person name="Ohm R."/>
            <person name="Martin F."/>
            <person name="Silar P."/>
            <person name="Natvig D."/>
            <person name="Lalanne C."/>
            <person name="Gautier V."/>
            <person name="Ament-Velasquez S.L."/>
            <person name="Kruys A."/>
            <person name="Hutchinson M.I."/>
            <person name="Powell A.J."/>
            <person name="Barry K."/>
            <person name="Miller A.N."/>
            <person name="Grigoriev I.V."/>
            <person name="Debuchy R."/>
            <person name="Gladieux P."/>
            <person name="Thoren M.H."/>
            <person name="Johannesson H."/>
        </authorList>
    </citation>
    <scope>NUCLEOTIDE SEQUENCE</scope>
    <source>
        <strain evidence="2">CBS 955.72</strain>
    </source>
</reference>
<dbReference type="EMBL" id="JAUIQD010000006">
    <property type="protein sequence ID" value="KAK3345849.1"/>
    <property type="molecule type" value="Genomic_DNA"/>
</dbReference>
<evidence type="ECO:0000313" key="2">
    <source>
        <dbReference type="EMBL" id="KAK3345849.1"/>
    </source>
</evidence>
<comment type="caution">
    <text evidence="2">The sequence shown here is derived from an EMBL/GenBank/DDBJ whole genome shotgun (WGS) entry which is preliminary data.</text>
</comment>
<gene>
    <name evidence="2" type="ORF">B0T25DRAFT_583152</name>
</gene>
<keyword evidence="1" id="KW-0472">Membrane</keyword>
<evidence type="ECO:0000256" key="1">
    <source>
        <dbReference type="SAM" id="Phobius"/>
    </source>
</evidence>
<feature type="transmembrane region" description="Helical" evidence="1">
    <location>
        <begin position="55"/>
        <end position="79"/>
    </location>
</feature>